<comment type="caution">
    <text evidence="1">The sequence shown here is derived from an EMBL/GenBank/DDBJ whole genome shotgun (WGS) entry which is preliminary data.</text>
</comment>
<gene>
    <name evidence="1" type="ORF">FPZ12_004320</name>
</gene>
<dbReference type="AlphaFoldDB" id="A0A5N0VM74"/>
<dbReference type="Proteomes" id="UP000319769">
    <property type="component" value="Unassembled WGS sequence"/>
</dbReference>
<evidence type="ECO:0000313" key="2">
    <source>
        <dbReference type="Proteomes" id="UP000319769"/>
    </source>
</evidence>
<keyword evidence="2" id="KW-1185">Reference proteome</keyword>
<reference evidence="1" key="1">
    <citation type="submission" date="2019-09" db="EMBL/GenBank/DDBJ databases">
        <authorList>
            <person name="Teo W.F.A."/>
            <person name="Duangmal K."/>
        </authorList>
    </citation>
    <scope>NUCLEOTIDE SEQUENCE [LARGE SCALE GENOMIC DNA]</scope>
    <source>
        <strain evidence="1">K81G1</strain>
    </source>
</reference>
<name>A0A5N0VM74_9PSEU</name>
<proteinExistence type="predicted"/>
<accession>A0A5N0VM74</accession>
<dbReference type="EMBL" id="VMNW02000004">
    <property type="protein sequence ID" value="KAA9165721.1"/>
    <property type="molecule type" value="Genomic_DNA"/>
</dbReference>
<dbReference type="OrthoDB" id="3700530at2"/>
<dbReference type="RefSeq" id="WP_144760882.1">
    <property type="nucleotide sequence ID" value="NZ_VMNW02000004.1"/>
</dbReference>
<organism evidence="1 2">
    <name type="scientific">Amycolatopsis acidicola</name>
    <dbReference type="NCBI Taxonomy" id="2596893"/>
    <lineage>
        <taxon>Bacteria</taxon>
        <taxon>Bacillati</taxon>
        <taxon>Actinomycetota</taxon>
        <taxon>Actinomycetes</taxon>
        <taxon>Pseudonocardiales</taxon>
        <taxon>Pseudonocardiaceae</taxon>
        <taxon>Amycolatopsis</taxon>
    </lineage>
</organism>
<sequence length="87" mass="9160">MPPDPSELNHRELALLRAVASGRAEITCSSEPDLFFDGLACCDQACARTLATRGFIAPARSGEPWERVPAALTPAGEALLLPRTAAA</sequence>
<protein>
    <submittedName>
        <fullName evidence="1">Uncharacterized protein</fullName>
    </submittedName>
</protein>
<evidence type="ECO:0000313" key="1">
    <source>
        <dbReference type="EMBL" id="KAA9165721.1"/>
    </source>
</evidence>